<dbReference type="AlphaFoldDB" id="A0A3S7S6Y8"/>
<reference evidence="3 4" key="1">
    <citation type="journal article" date="2019" name="Sci. Rep.">
        <title>Differences in resource use lead to coexistence of seed-transmitted microbial populations.</title>
        <authorList>
            <person name="Torres-Cortes G."/>
            <person name="Garcia B.J."/>
            <person name="Compant S."/>
            <person name="Rezki S."/>
            <person name="Jones P."/>
            <person name="Preveaux A."/>
            <person name="Briand M."/>
            <person name="Roulet A."/>
            <person name="Bouchez O."/>
            <person name="Jacobson D."/>
            <person name="Barret M."/>
        </authorList>
    </citation>
    <scope>NUCLEOTIDE SEQUENCE [LARGE SCALE GENOMIC DNA]</scope>
    <source>
        <strain evidence="3 4">CFBP13511</strain>
    </source>
</reference>
<evidence type="ECO:0000313" key="3">
    <source>
        <dbReference type="EMBL" id="TKJ90731.1"/>
    </source>
</evidence>
<dbReference type="Proteomes" id="UP000306393">
    <property type="component" value="Unassembled WGS sequence"/>
</dbReference>
<feature type="signal peptide" evidence="1">
    <location>
        <begin position="1"/>
        <end position="23"/>
    </location>
</feature>
<protein>
    <submittedName>
        <fullName evidence="3">DUF4354 domain-containing protein</fullName>
    </submittedName>
    <submittedName>
        <fullName evidence="2">DUF4354 family protein</fullName>
    </submittedName>
</protein>
<dbReference type="KEGG" id="epe:CI789_15360"/>
<keyword evidence="5" id="KW-1185">Reference proteome</keyword>
<dbReference type="Proteomes" id="UP000661012">
    <property type="component" value="Unassembled WGS sequence"/>
</dbReference>
<reference evidence="2 5" key="2">
    <citation type="journal article" date="2020" name="FEMS Microbiol. Ecol.">
        <title>Temporal dynamics of bacterial communities during seed development and maturation.</title>
        <authorList>
            <person name="Chesneau G."/>
            <person name="Torres-Cortes G."/>
            <person name="Briand M."/>
            <person name="Darrasse A."/>
            <person name="Preveaux A."/>
            <person name="Marais C."/>
            <person name="Jacques M.A."/>
            <person name="Shade A."/>
            <person name="Barret M."/>
        </authorList>
    </citation>
    <scope>NUCLEOTIDE SEQUENCE [LARGE SCALE GENOMIC DNA]</scope>
    <source>
        <strain evidence="2 5">CFBP13732</strain>
    </source>
</reference>
<keyword evidence="1" id="KW-0732">Signal</keyword>
<comment type="caution">
    <text evidence="3">The sequence shown here is derived from an EMBL/GenBank/DDBJ whole genome shotgun (WGS) entry which is preliminary data.</text>
</comment>
<sequence>MKWNALLATIAAASLTFSATTLAADVSGITVYATQKEMKSRSAGDLNNYGKTFDVTLENTTSTAVDLKRYCLKGYTSDNRVFPVDRVATHLASGKLKPLGKVSGLVIFSAADDSVFNIDQVKISDTCK</sequence>
<evidence type="ECO:0000313" key="5">
    <source>
        <dbReference type="Proteomes" id="UP000661012"/>
    </source>
</evidence>
<dbReference type="RefSeq" id="WP_118664704.1">
    <property type="nucleotide sequence ID" value="NZ_CP022725.1"/>
</dbReference>
<gene>
    <name evidence="3" type="ORF">EpCFBP13511_09560</name>
    <name evidence="2" type="ORF">IFT93_06390</name>
</gene>
<proteinExistence type="predicted"/>
<name>A0A3S7S6Y8_9GAMM</name>
<feature type="chain" id="PRO_5030083820" evidence="1">
    <location>
        <begin position="24"/>
        <end position="128"/>
    </location>
</feature>
<evidence type="ECO:0000313" key="2">
    <source>
        <dbReference type="EMBL" id="MBD8106057.1"/>
    </source>
</evidence>
<dbReference type="EMBL" id="QGAC01000008">
    <property type="protein sequence ID" value="TKJ90731.1"/>
    <property type="molecule type" value="Genomic_DNA"/>
</dbReference>
<dbReference type="OrthoDB" id="6555776at2"/>
<organism evidence="3 4">
    <name type="scientific">Erwinia persicina</name>
    <dbReference type="NCBI Taxonomy" id="55211"/>
    <lineage>
        <taxon>Bacteria</taxon>
        <taxon>Pseudomonadati</taxon>
        <taxon>Pseudomonadota</taxon>
        <taxon>Gammaproteobacteria</taxon>
        <taxon>Enterobacterales</taxon>
        <taxon>Erwiniaceae</taxon>
        <taxon>Erwinia</taxon>
    </lineage>
</organism>
<accession>A0A3S7S6Y8</accession>
<evidence type="ECO:0000313" key="4">
    <source>
        <dbReference type="Proteomes" id="UP000306393"/>
    </source>
</evidence>
<dbReference type="InterPro" id="IPR025581">
    <property type="entry name" value="DUF4354"/>
</dbReference>
<dbReference type="Pfam" id="PF14263">
    <property type="entry name" value="DUF4354"/>
    <property type="match status" value="1"/>
</dbReference>
<dbReference type="Gene3D" id="2.60.40.4110">
    <property type="entry name" value="Protein of unknown function DUF4354"/>
    <property type="match status" value="1"/>
</dbReference>
<dbReference type="EMBL" id="JACYNN010000003">
    <property type="protein sequence ID" value="MBD8106057.1"/>
    <property type="molecule type" value="Genomic_DNA"/>
</dbReference>
<evidence type="ECO:0000256" key="1">
    <source>
        <dbReference type="SAM" id="SignalP"/>
    </source>
</evidence>